<feature type="non-terminal residue" evidence="6">
    <location>
        <position position="1"/>
    </location>
</feature>
<dbReference type="HOGENOM" id="CLU_110543_0_0_1"/>
<dbReference type="AlphaFoldDB" id="L2GPS6"/>
<accession>L2GPS6</accession>
<dbReference type="SMART" id="SM00586">
    <property type="entry name" value="ZnF_DBF"/>
    <property type="match status" value="1"/>
</dbReference>
<dbReference type="OrthoDB" id="21380at2759"/>
<dbReference type="Gene3D" id="6.10.250.3410">
    <property type="entry name" value="DBF zinc finger"/>
    <property type="match status" value="1"/>
</dbReference>
<keyword evidence="3" id="KW-0862">Zinc</keyword>
<dbReference type="Pfam" id="PF07535">
    <property type="entry name" value="zf-DBF"/>
    <property type="match status" value="1"/>
</dbReference>
<sequence length="218" mass="25727">VIVTLYFINYSITNNNLLCLFDCTLFPPFLVFLEVQNEGLRMRKYTTFKFPYILIEDVKGKFQPIYKEYIRETPIINLSSPVLCCPFSNARRSVKPMKKNQIKSGYCEVCYVKYEDYNTHIQCADHREYAEDDYNYRMIDIFIKEFLEQELYGVASYLNSPCERLESKYSNGQPIAYDSESELDSLIRVSRGSLGEFDEVVEFNIILDNINKHSQEYK</sequence>
<evidence type="ECO:0000256" key="4">
    <source>
        <dbReference type="PROSITE-ProRule" id="PRU00600"/>
    </source>
</evidence>
<dbReference type="Proteomes" id="UP000011082">
    <property type="component" value="Unassembled WGS sequence"/>
</dbReference>
<dbReference type="RefSeq" id="XP_007604061.1">
    <property type="nucleotide sequence ID" value="XM_007603999.1"/>
</dbReference>
<name>L2GPS6_VITCO</name>
<evidence type="ECO:0000313" key="6">
    <source>
        <dbReference type="EMBL" id="ELA42510.1"/>
    </source>
</evidence>
<evidence type="ECO:0000259" key="5">
    <source>
        <dbReference type="PROSITE" id="PS51265"/>
    </source>
</evidence>
<feature type="domain" description="DBF4-type" evidence="5">
    <location>
        <begin position="100"/>
        <end position="149"/>
    </location>
</feature>
<reference evidence="7" key="1">
    <citation type="submission" date="2011-05" db="EMBL/GenBank/DDBJ databases">
        <title>The genome sequence of Vittaforma corneae strain ATCC 50505.</title>
        <authorList>
            <consortium name="The Broad Institute Genome Sequencing Platform"/>
            <person name="Cuomo C."/>
            <person name="Didier E."/>
            <person name="Bowers L."/>
            <person name="Young S.K."/>
            <person name="Zeng Q."/>
            <person name="Gargeya S."/>
            <person name="Fitzgerald M."/>
            <person name="Haas B."/>
            <person name="Abouelleil A."/>
            <person name="Alvarado L."/>
            <person name="Arachchi H.M."/>
            <person name="Berlin A."/>
            <person name="Chapman S.B."/>
            <person name="Gearin G."/>
            <person name="Goldberg J."/>
            <person name="Griggs A."/>
            <person name="Gujja S."/>
            <person name="Hansen M."/>
            <person name="Heiman D."/>
            <person name="Howarth C."/>
            <person name="Larimer J."/>
            <person name="Lui A."/>
            <person name="MacDonald P.J.P."/>
            <person name="McCowen C."/>
            <person name="Montmayeur A."/>
            <person name="Murphy C."/>
            <person name="Neiman D."/>
            <person name="Pearson M."/>
            <person name="Priest M."/>
            <person name="Roberts A."/>
            <person name="Saif S."/>
            <person name="Shea T."/>
            <person name="Sisk P."/>
            <person name="Stolte C."/>
            <person name="Sykes S."/>
            <person name="Wortman J."/>
            <person name="Nusbaum C."/>
            <person name="Birren B."/>
        </authorList>
    </citation>
    <scope>NUCLEOTIDE SEQUENCE [LARGE SCALE GENOMIC DNA]</scope>
    <source>
        <strain evidence="7">ATCC 50505</strain>
    </source>
</reference>
<dbReference type="GO" id="GO:0003676">
    <property type="term" value="F:nucleic acid binding"/>
    <property type="evidence" value="ECO:0007669"/>
    <property type="project" value="InterPro"/>
</dbReference>
<keyword evidence="7" id="KW-1185">Reference proteome</keyword>
<keyword evidence="1" id="KW-0479">Metal-binding</keyword>
<dbReference type="GO" id="GO:0005634">
    <property type="term" value="C:nucleus"/>
    <property type="evidence" value="ECO:0007669"/>
    <property type="project" value="UniProtKB-ARBA"/>
</dbReference>
<dbReference type="GeneID" id="19881326"/>
<evidence type="ECO:0000256" key="2">
    <source>
        <dbReference type="ARBA" id="ARBA00022771"/>
    </source>
</evidence>
<evidence type="ECO:0000256" key="3">
    <source>
        <dbReference type="ARBA" id="ARBA00022833"/>
    </source>
</evidence>
<dbReference type="STRING" id="993615.L2GPS6"/>
<dbReference type="FunFam" id="6.10.250.3410:FF:000001">
    <property type="entry name" value="Protein DBF4 homolog A"/>
    <property type="match status" value="1"/>
</dbReference>
<protein>
    <recommendedName>
        <fullName evidence="5">DBF4-type domain-containing protein</fullName>
    </recommendedName>
</protein>
<dbReference type="PROSITE" id="PS51265">
    <property type="entry name" value="ZF_DBF4"/>
    <property type="match status" value="1"/>
</dbReference>
<gene>
    <name evidence="6" type="ORF">VICG_00609</name>
</gene>
<dbReference type="InterPro" id="IPR038545">
    <property type="entry name" value="Znf_DBF_sf"/>
</dbReference>
<proteinExistence type="predicted"/>
<evidence type="ECO:0000256" key="1">
    <source>
        <dbReference type="ARBA" id="ARBA00022723"/>
    </source>
</evidence>
<dbReference type="InterPro" id="IPR006572">
    <property type="entry name" value="Znf_DBF"/>
</dbReference>
<dbReference type="GO" id="GO:0008270">
    <property type="term" value="F:zinc ion binding"/>
    <property type="evidence" value="ECO:0007669"/>
    <property type="project" value="UniProtKB-KW"/>
</dbReference>
<evidence type="ECO:0000313" key="7">
    <source>
        <dbReference type="Proteomes" id="UP000011082"/>
    </source>
</evidence>
<dbReference type="InParanoid" id="L2GPS6"/>
<dbReference type="EMBL" id="JH370132">
    <property type="protein sequence ID" value="ELA42510.1"/>
    <property type="molecule type" value="Genomic_DNA"/>
</dbReference>
<keyword evidence="2 4" id="KW-0863">Zinc-finger</keyword>
<dbReference type="VEuPathDB" id="MicrosporidiaDB:VICG_00609"/>
<organism evidence="6 7">
    <name type="scientific">Vittaforma corneae (strain ATCC 50505)</name>
    <name type="common">Microsporidian parasite</name>
    <name type="synonym">Nosema corneum</name>
    <dbReference type="NCBI Taxonomy" id="993615"/>
    <lineage>
        <taxon>Eukaryota</taxon>
        <taxon>Fungi</taxon>
        <taxon>Fungi incertae sedis</taxon>
        <taxon>Microsporidia</taxon>
        <taxon>Nosematidae</taxon>
        <taxon>Vittaforma</taxon>
    </lineage>
</organism>